<dbReference type="OrthoDB" id="4588558at2759"/>
<proteinExistence type="predicted"/>
<dbReference type="HOGENOM" id="CLU_1749453_0_0_1"/>
<dbReference type="AlphaFoldDB" id="M1WB33"/>
<dbReference type="EMBL" id="CAGA01000025">
    <property type="protein sequence ID" value="CCE30838.1"/>
    <property type="molecule type" value="Genomic_DNA"/>
</dbReference>
<evidence type="ECO:0000313" key="2">
    <source>
        <dbReference type="Proteomes" id="UP000016801"/>
    </source>
</evidence>
<organism evidence="1 2">
    <name type="scientific">Claviceps purpurea (strain 20.1)</name>
    <name type="common">Ergot fungus</name>
    <name type="synonym">Sphacelia segetum</name>
    <dbReference type="NCBI Taxonomy" id="1111077"/>
    <lineage>
        <taxon>Eukaryota</taxon>
        <taxon>Fungi</taxon>
        <taxon>Dikarya</taxon>
        <taxon>Ascomycota</taxon>
        <taxon>Pezizomycotina</taxon>
        <taxon>Sordariomycetes</taxon>
        <taxon>Hypocreomycetidae</taxon>
        <taxon>Hypocreales</taxon>
        <taxon>Clavicipitaceae</taxon>
        <taxon>Claviceps</taxon>
    </lineage>
</organism>
<accession>M1WB33</accession>
<name>M1WB33_CLAP2</name>
<reference evidence="1 2" key="1">
    <citation type="journal article" date="2013" name="PLoS Genet.">
        <title>Plant-symbiotic fungi as chemical engineers: Multi-genome analysis of the Clavicipitaceae reveals dynamics of alkaloid loci.</title>
        <authorList>
            <person name="Schardl C.L."/>
            <person name="Young C.A."/>
            <person name="Hesse U."/>
            <person name="Amyotte S.G."/>
            <person name="Andreeva K."/>
            <person name="Calie P.J."/>
            <person name="Fleetwood D.J."/>
            <person name="Haws D.C."/>
            <person name="Moore N."/>
            <person name="Oeser B."/>
            <person name="Panaccione D.G."/>
            <person name="Schweri K.K."/>
            <person name="Voisey C.R."/>
            <person name="Farman M.L."/>
            <person name="Jaromczyk J.W."/>
            <person name="Roe B.A."/>
            <person name="O'Sullivan D.M."/>
            <person name="Scott B."/>
            <person name="Tudzynski P."/>
            <person name="An Z."/>
            <person name="Arnaoudova E.G."/>
            <person name="Bullock C.T."/>
            <person name="Charlton N.D."/>
            <person name="Chen L."/>
            <person name="Cox M."/>
            <person name="Dinkins R.D."/>
            <person name="Florea S."/>
            <person name="Glenn A.E."/>
            <person name="Gordon A."/>
            <person name="Gueldener U."/>
            <person name="Harris D.R."/>
            <person name="Hollin W."/>
            <person name="Jaromczyk J."/>
            <person name="Johnson R.D."/>
            <person name="Khan A.K."/>
            <person name="Leistner E."/>
            <person name="Leuchtmann A."/>
            <person name="Li C."/>
            <person name="Liu J."/>
            <person name="Liu J."/>
            <person name="Liu M."/>
            <person name="Mace W."/>
            <person name="Machado C."/>
            <person name="Nagabhyru P."/>
            <person name="Pan J."/>
            <person name="Schmid J."/>
            <person name="Sugawara K."/>
            <person name="Steiner U."/>
            <person name="Takach J.E."/>
            <person name="Tanaka E."/>
            <person name="Webb J.S."/>
            <person name="Wilson E.V."/>
            <person name="Wiseman J.L."/>
            <person name="Yoshida R."/>
            <person name="Zeng Z."/>
        </authorList>
    </citation>
    <scope>NUCLEOTIDE SEQUENCE [LARGE SCALE GENOMIC DNA]</scope>
    <source>
        <strain evidence="1 2">20.1</strain>
    </source>
</reference>
<dbReference type="Proteomes" id="UP000016801">
    <property type="component" value="Unassembled WGS sequence"/>
</dbReference>
<dbReference type="VEuPathDB" id="FungiDB:CPUR_04687"/>
<sequence>MDPQHWNQTIKDNPIGRGLDVLHSEAGRNSVCRIAAIDQLSAYNVKIFALQLLTCWRIYAAVRVLHGIHGSVLNERDVITVFEALAADSNSIELDSLRNLLKKVIAKADDETMWDEFSTLAVTLRFEKVVIAEQSPEMVSGDRPTGSSI</sequence>
<protein>
    <submittedName>
        <fullName evidence="1">Uncharacterized protein</fullName>
    </submittedName>
</protein>
<comment type="caution">
    <text evidence="1">The sequence shown here is derived from an EMBL/GenBank/DDBJ whole genome shotgun (WGS) entry which is preliminary data.</text>
</comment>
<evidence type="ECO:0000313" key="1">
    <source>
        <dbReference type="EMBL" id="CCE30838.1"/>
    </source>
</evidence>
<keyword evidence="2" id="KW-1185">Reference proteome</keyword>
<gene>
    <name evidence="1" type="ORF">CPUR_04687</name>
</gene>